<dbReference type="Proteomes" id="UP001154078">
    <property type="component" value="Chromosome 2"/>
</dbReference>
<dbReference type="EMBL" id="OV121133">
    <property type="protein sequence ID" value="CAH0550096.1"/>
    <property type="molecule type" value="Genomic_DNA"/>
</dbReference>
<evidence type="ECO:0000256" key="1">
    <source>
        <dbReference type="ARBA" id="ARBA00004123"/>
    </source>
</evidence>
<dbReference type="InterPro" id="IPR050561">
    <property type="entry name" value="PTP"/>
</dbReference>
<dbReference type="Pfam" id="PF22784">
    <property type="entry name" value="PTP-SAK"/>
    <property type="match status" value="1"/>
</dbReference>
<dbReference type="EC" id="3.1.3.16" evidence="5"/>
<evidence type="ECO:0000256" key="7">
    <source>
        <dbReference type="ARBA" id="ARBA00022801"/>
    </source>
</evidence>
<dbReference type="AlphaFoldDB" id="A0A9P0AWH5"/>
<evidence type="ECO:0000256" key="5">
    <source>
        <dbReference type="ARBA" id="ARBA00013081"/>
    </source>
</evidence>
<sequence length="160" mass="18654">MTTKYETSYLNKPWNFSWVVEDNLAAMSCPQTLENLEYLHLIGIKHLITLSPEMRPPMELCPNVGWTIIPIEEFEAPRIEQIINFINICEKFRSNSEAVGIHCRMGRGRTGVMAACYLVRFMDVHPENAIVRLRLQRPGSIETRDQERAVLRYHDYLRTS</sequence>
<evidence type="ECO:0000256" key="11">
    <source>
        <dbReference type="ARBA" id="ARBA00048336"/>
    </source>
</evidence>
<evidence type="ECO:0000313" key="17">
    <source>
        <dbReference type="EMBL" id="CAH0550096.1"/>
    </source>
</evidence>
<dbReference type="InterPro" id="IPR029021">
    <property type="entry name" value="Prot-tyrosine_phosphatase-like"/>
</dbReference>
<evidence type="ECO:0000256" key="8">
    <source>
        <dbReference type="ARBA" id="ARBA00022912"/>
    </source>
</evidence>
<evidence type="ECO:0000256" key="14">
    <source>
        <dbReference type="ARBA" id="ARBA00081937"/>
    </source>
</evidence>
<keyword evidence="7" id="KW-0378">Hydrolase</keyword>
<accession>A0A9P0AWH5</accession>
<evidence type="ECO:0000259" key="15">
    <source>
        <dbReference type="PROSITE" id="PS50054"/>
    </source>
</evidence>
<dbReference type="OrthoDB" id="19045at2759"/>
<keyword evidence="6" id="KW-0963">Cytoplasm</keyword>
<comment type="catalytic activity">
    <reaction evidence="10">
        <text>O-phospho-L-seryl-[protein] + H2O = L-seryl-[protein] + phosphate</text>
        <dbReference type="Rhea" id="RHEA:20629"/>
        <dbReference type="Rhea" id="RHEA-COMP:9863"/>
        <dbReference type="Rhea" id="RHEA-COMP:11604"/>
        <dbReference type="ChEBI" id="CHEBI:15377"/>
        <dbReference type="ChEBI" id="CHEBI:29999"/>
        <dbReference type="ChEBI" id="CHEBI:43474"/>
        <dbReference type="ChEBI" id="CHEBI:83421"/>
        <dbReference type="EC" id="3.1.3.16"/>
    </reaction>
</comment>
<dbReference type="PANTHER" id="PTHR23339">
    <property type="entry name" value="TYROSINE SPECIFIC PROTEIN PHOSPHATASE AND DUAL SPECIFICITY PROTEIN PHOSPHATASE"/>
    <property type="match status" value="1"/>
</dbReference>
<dbReference type="Gene3D" id="3.90.190.10">
    <property type="entry name" value="Protein tyrosine phosphatase superfamily"/>
    <property type="match status" value="1"/>
</dbReference>
<feature type="domain" description="Tyrosine specific protein phosphatases" evidence="16">
    <location>
        <begin position="80"/>
        <end position="148"/>
    </location>
</feature>
<dbReference type="GO" id="GO:0004725">
    <property type="term" value="F:protein tyrosine phosphatase activity"/>
    <property type="evidence" value="ECO:0007669"/>
    <property type="project" value="UniProtKB-EC"/>
</dbReference>
<evidence type="ECO:0000256" key="12">
    <source>
        <dbReference type="ARBA" id="ARBA00053915"/>
    </source>
</evidence>
<evidence type="ECO:0000313" key="18">
    <source>
        <dbReference type="Proteomes" id="UP001154078"/>
    </source>
</evidence>
<dbReference type="PROSITE" id="PS50054">
    <property type="entry name" value="TYR_PHOSPHATASE_DUAL"/>
    <property type="match status" value="1"/>
</dbReference>
<evidence type="ECO:0000259" key="16">
    <source>
        <dbReference type="PROSITE" id="PS50056"/>
    </source>
</evidence>
<dbReference type="InterPro" id="IPR057023">
    <property type="entry name" value="PTP-SAK"/>
</dbReference>
<dbReference type="InterPro" id="IPR000387">
    <property type="entry name" value="Tyr_Pase_dom"/>
</dbReference>
<reference evidence="17" key="1">
    <citation type="submission" date="2021-12" db="EMBL/GenBank/DDBJ databases">
        <authorList>
            <person name="King R."/>
        </authorList>
    </citation>
    <scope>NUCLEOTIDE SEQUENCE</scope>
</reference>
<dbReference type="PROSITE" id="PS00383">
    <property type="entry name" value="TYR_PHOSPHATASE_1"/>
    <property type="match status" value="1"/>
</dbReference>
<dbReference type="SUPFAM" id="SSF52799">
    <property type="entry name" value="(Phosphotyrosine protein) phosphatases II"/>
    <property type="match status" value="1"/>
</dbReference>
<dbReference type="InterPro" id="IPR003595">
    <property type="entry name" value="Tyr_Pase_cat"/>
</dbReference>
<evidence type="ECO:0000256" key="4">
    <source>
        <dbReference type="ARBA" id="ARBA00013064"/>
    </source>
</evidence>
<dbReference type="InterPro" id="IPR016130">
    <property type="entry name" value="Tyr_Pase_AS"/>
</dbReference>
<comment type="function">
    <text evidence="12">Protein phosphatase that mediates dephosphorylation of proteins phosphorylated on Tyr and Ser/Thr residues. In vitro, it can dephosphorylate p44-ERK1 (MAPK3) but not p54 SAPK-beta (MAPK10) in vitro. Able to enhance activation of JNK and p38 (MAPK14).</text>
</comment>
<comment type="catalytic activity">
    <reaction evidence="11">
        <text>O-phospho-L-threonyl-[protein] + H2O = L-threonyl-[protein] + phosphate</text>
        <dbReference type="Rhea" id="RHEA:47004"/>
        <dbReference type="Rhea" id="RHEA-COMP:11060"/>
        <dbReference type="Rhea" id="RHEA-COMP:11605"/>
        <dbReference type="ChEBI" id="CHEBI:15377"/>
        <dbReference type="ChEBI" id="CHEBI:30013"/>
        <dbReference type="ChEBI" id="CHEBI:43474"/>
        <dbReference type="ChEBI" id="CHEBI:61977"/>
        <dbReference type="EC" id="3.1.3.16"/>
    </reaction>
</comment>
<dbReference type="EC" id="3.1.3.48" evidence="4"/>
<proteinExistence type="inferred from homology"/>
<evidence type="ECO:0000256" key="6">
    <source>
        <dbReference type="ARBA" id="ARBA00022490"/>
    </source>
</evidence>
<comment type="subcellular location">
    <subcellularLocation>
        <location evidence="2">Cytoplasm</location>
        <location evidence="2">Cytosol</location>
    </subcellularLocation>
    <subcellularLocation>
        <location evidence="1">Nucleus</location>
    </subcellularLocation>
</comment>
<evidence type="ECO:0000256" key="13">
    <source>
        <dbReference type="ARBA" id="ARBA00068789"/>
    </source>
</evidence>
<organism evidence="17 18">
    <name type="scientific">Brassicogethes aeneus</name>
    <name type="common">Rape pollen beetle</name>
    <name type="synonym">Meligethes aeneus</name>
    <dbReference type="NCBI Taxonomy" id="1431903"/>
    <lineage>
        <taxon>Eukaryota</taxon>
        <taxon>Metazoa</taxon>
        <taxon>Ecdysozoa</taxon>
        <taxon>Arthropoda</taxon>
        <taxon>Hexapoda</taxon>
        <taxon>Insecta</taxon>
        <taxon>Pterygota</taxon>
        <taxon>Neoptera</taxon>
        <taxon>Endopterygota</taxon>
        <taxon>Coleoptera</taxon>
        <taxon>Polyphaga</taxon>
        <taxon>Cucujiformia</taxon>
        <taxon>Nitidulidae</taxon>
        <taxon>Meligethinae</taxon>
        <taxon>Brassicogethes</taxon>
    </lineage>
</organism>
<dbReference type="GO" id="GO:0004722">
    <property type="term" value="F:protein serine/threonine phosphatase activity"/>
    <property type="evidence" value="ECO:0007669"/>
    <property type="project" value="UniProtKB-EC"/>
</dbReference>
<evidence type="ECO:0000256" key="2">
    <source>
        <dbReference type="ARBA" id="ARBA00004514"/>
    </source>
</evidence>
<evidence type="ECO:0000256" key="10">
    <source>
        <dbReference type="ARBA" id="ARBA00047761"/>
    </source>
</evidence>
<keyword evidence="9" id="KW-0539">Nucleus</keyword>
<dbReference type="SMART" id="SM00404">
    <property type="entry name" value="PTPc_motif"/>
    <property type="match status" value="1"/>
</dbReference>
<evidence type="ECO:0000256" key="3">
    <source>
        <dbReference type="ARBA" id="ARBA00008601"/>
    </source>
</evidence>
<keyword evidence="18" id="KW-1185">Reference proteome</keyword>
<evidence type="ECO:0000256" key="9">
    <source>
        <dbReference type="ARBA" id="ARBA00023242"/>
    </source>
</evidence>
<dbReference type="InterPro" id="IPR020422">
    <property type="entry name" value="TYR_PHOSPHATASE_DUAL_dom"/>
</dbReference>
<dbReference type="PROSITE" id="PS50056">
    <property type="entry name" value="TYR_PHOSPHATASE_2"/>
    <property type="match status" value="1"/>
</dbReference>
<dbReference type="GO" id="GO:0005829">
    <property type="term" value="C:cytosol"/>
    <property type="evidence" value="ECO:0007669"/>
    <property type="project" value="UniProtKB-SubCell"/>
</dbReference>
<keyword evidence="8" id="KW-0904">Protein phosphatase</keyword>
<gene>
    <name evidence="17" type="ORF">MELIAE_LOCUS2998</name>
</gene>
<dbReference type="GO" id="GO:0005634">
    <property type="term" value="C:nucleus"/>
    <property type="evidence" value="ECO:0007669"/>
    <property type="project" value="UniProtKB-SubCell"/>
</dbReference>
<dbReference type="FunFam" id="3.90.190.10:FF:000063">
    <property type="entry name" value="Dual specificity phosphatase 23"/>
    <property type="match status" value="1"/>
</dbReference>
<protein>
    <recommendedName>
        <fullName evidence="13">Dual specificity protein phosphatase 23</fullName>
        <ecNumber evidence="5">3.1.3.16</ecNumber>
        <ecNumber evidence="4">3.1.3.48</ecNumber>
    </recommendedName>
    <alternativeName>
        <fullName evidence="14">Low molecular mass dual specificity phosphatase 3</fullName>
    </alternativeName>
</protein>
<comment type="similarity">
    <text evidence="3">Belongs to the protein-tyrosine phosphatase family. Non-receptor class dual specificity subfamily.</text>
</comment>
<feature type="domain" description="Tyrosine-protein phosphatase" evidence="15">
    <location>
        <begin position="15"/>
        <end position="160"/>
    </location>
</feature>
<name>A0A9P0AWH5_BRAAE</name>